<keyword evidence="1" id="KW-0472">Membrane</keyword>
<feature type="transmembrane region" description="Helical" evidence="1">
    <location>
        <begin position="185"/>
        <end position="207"/>
    </location>
</feature>
<dbReference type="OrthoDB" id="4336274at2"/>
<keyword evidence="1" id="KW-0812">Transmembrane</keyword>
<feature type="transmembrane region" description="Helical" evidence="1">
    <location>
        <begin position="227"/>
        <end position="250"/>
    </location>
</feature>
<keyword evidence="1" id="KW-1133">Transmembrane helix</keyword>
<dbReference type="Pfam" id="PF12730">
    <property type="entry name" value="ABC2_membrane_4"/>
    <property type="match status" value="1"/>
</dbReference>
<reference evidence="2 3" key="1">
    <citation type="submission" date="2018-02" db="EMBL/GenBank/DDBJ databases">
        <authorList>
            <person name="Cohen D.B."/>
            <person name="Kent A.D."/>
        </authorList>
    </citation>
    <scope>NUCLEOTIDE SEQUENCE [LARGE SCALE GENOMIC DNA]</scope>
    <source>
        <strain evidence="2">1</strain>
    </source>
</reference>
<proteinExistence type="predicted"/>
<name>A0A2N9JCP7_9ACTN</name>
<feature type="transmembrane region" description="Helical" evidence="1">
    <location>
        <begin position="71"/>
        <end position="92"/>
    </location>
</feature>
<dbReference type="Proteomes" id="UP000238164">
    <property type="component" value="Chromosome 1"/>
</dbReference>
<dbReference type="KEGG" id="mgg:MPLG2_0273"/>
<dbReference type="EMBL" id="LT985188">
    <property type="protein sequence ID" value="SPD85309.1"/>
    <property type="molecule type" value="Genomic_DNA"/>
</dbReference>
<keyword evidence="3" id="KW-1185">Reference proteome</keyword>
<evidence type="ECO:0008006" key="4">
    <source>
        <dbReference type="Google" id="ProtNLM"/>
    </source>
</evidence>
<feature type="transmembrane region" description="Helical" evidence="1">
    <location>
        <begin position="157"/>
        <end position="178"/>
    </location>
</feature>
<protein>
    <recommendedName>
        <fullName evidence="4">ABC transporter permease</fullName>
    </recommendedName>
</protein>
<sequence>MIGTVVVTEFIKLRRSVVPWITLAVMLAGPWVLALFMWIIREPERAASLGLLGTKANLAGLEATWPAFGNYVSVLVGAAGMLVLAFVVAHLFGREYADGTAKNMLALPVPRAAFGVAKLVVAACWWLVLVAAALAEALAIGWLMALPGLSTDLGWQMVRATLLGAAASYLLVPVVAWVAVASRNILAPVGFALGMLLLGDVVGHTGWAGWFPWSIVPLLTGMTGDAAPLASTSGLVLAATFAAGLIGTGVQLRLADNP</sequence>
<feature type="transmembrane region" description="Helical" evidence="1">
    <location>
        <begin position="112"/>
        <end position="145"/>
    </location>
</feature>
<evidence type="ECO:0000313" key="3">
    <source>
        <dbReference type="Proteomes" id="UP000238164"/>
    </source>
</evidence>
<dbReference type="PANTHER" id="PTHR37305:SF1">
    <property type="entry name" value="MEMBRANE PROTEIN"/>
    <property type="match status" value="1"/>
</dbReference>
<organism evidence="2 3">
    <name type="scientific">Micropruina glycogenica</name>
    <dbReference type="NCBI Taxonomy" id="75385"/>
    <lineage>
        <taxon>Bacteria</taxon>
        <taxon>Bacillati</taxon>
        <taxon>Actinomycetota</taxon>
        <taxon>Actinomycetes</taxon>
        <taxon>Propionibacteriales</taxon>
        <taxon>Nocardioidaceae</taxon>
        <taxon>Micropruina</taxon>
    </lineage>
</organism>
<accession>A0A2N9JCP7</accession>
<dbReference type="AlphaFoldDB" id="A0A2N9JCP7"/>
<feature type="transmembrane region" description="Helical" evidence="1">
    <location>
        <begin position="20"/>
        <end position="40"/>
    </location>
</feature>
<evidence type="ECO:0000313" key="2">
    <source>
        <dbReference type="EMBL" id="SPD85309.1"/>
    </source>
</evidence>
<dbReference type="PANTHER" id="PTHR37305">
    <property type="entry name" value="INTEGRAL MEMBRANE PROTEIN-RELATED"/>
    <property type="match status" value="1"/>
</dbReference>
<evidence type="ECO:0000256" key="1">
    <source>
        <dbReference type="SAM" id="Phobius"/>
    </source>
</evidence>
<dbReference type="RefSeq" id="WP_105184578.1">
    <property type="nucleotide sequence ID" value="NZ_BAAAGO010000019.1"/>
</dbReference>
<gene>
    <name evidence="2" type="ORF">MPLG2_0273</name>
</gene>